<reference evidence="2 3" key="1">
    <citation type="submission" date="2019-12" db="EMBL/GenBank/DDBJ databases">
        <authorList>
            <person name="Floudas D."/>
            <person name="Bentzer J."/>
            <person name="Ahren D."/>
            <person name="Johansson T."/>
            <person name="Persson P."/>
            <person name="Tunlid A."/>
        </authorList>
    </citation>
    <scope>NUCLEOTIDE SEQUENCE [LARGE SCALE GENOMIC DNA]</scope>
    <source>
        <strain evidence="2 3">CBS 102.39</strain>
    </source>
</reference>
<accession>A0A8H4QYG0</accession>
<dbReference type="AlphaFoldDB" id="A0A8H4QYG0"/>
<dbReference type="EMBL" id="JAACJL010000016">
    <property type="protein sequence ID" value="KAF4619134.1"/>
    <property type="molecule type" value="Genomic_DNA"/>
</dbReference>
<gene>
    <name evidence="2" type="ORF">D9613_005021</name>
</gene>
<evidence type="ECO:0000313" key="2">
    <source>
        <dbReference type="EMBL" id="KAF4619134.1"/>
    </source>
</evidence>
<dbReference type="Proteomes" id="UP000521872">
    <property type="component" value="Unassembled WGS sequence"/>
</dbReference>
<protein>
    <submittedName>
        <fullName evidence="2">Uncharacterized protein</fullName>
    </submittedName>
</protein>
<name>A0A8H4QYG0_9AGAR</name>
<keyword evidence="1" id="KW-0812">Transmembrane</keyword>
<evidence type="ECO:0000256" key="1">
    <source>
        <dbReference type="SAM" id="Phobius"/>
    </source>
</evidence>
<evidence type="ECO:0000313" key="3">
    <source>
        <dbReference type="Proteomes" id="UP000521872"/>
    </source>
</evidence>
<keyword evidence="1" id="KW-1133">Transmembrane helix</keyword>
<keyword evidence="1" id="KW-0472">Membrane</keyword>
<keyword evidence="3" id="KW-1185">Reference proteome</keyword>
<sequence length="119" mass="13097">MEEELKPVDLLEQARAAADEEEIHEAERVDRPPAADEGIRPYKTYAPLSFPVVVLLMPAAVFGVLARLGLVSLMTFDGDSVFPLAYAQAMGCLIMGVGLRLKEPIGQLCVYQQSDTRLY</sequence>
<comment type="caution">
    <text evidence="2">The sequence shown here is derived from an EMBL/GenBank/DDBJ whole genome shotgun (WGS) entry which is preliminary data.</text>
</comment>
<feature type="transmembrane region" description="Helical" evidence="1">
    <location>
        <begin position="80"/>
        <end position="99"/>
    </location>
</feature>
<proteinExistence type="predicted"/>
<feature type="transmembrane region" description="Helical" evidence="1">
    <location>
        <begin position="48"/>
        <end position="68"/>
    </location>
</feature>
<organism evidence="2 3">
    <name type="scientific">Agrocybe pediades</name>
    <dbReference type="NCBI Taxonomy" id="84607"/>
    <lineage>
        <taxon>Eukaryota</taxon>
        <taxon>Fungi</taxon>
        <taxon>Dikarya</taxon>
        <taxon>Basidiomycota</taxon>
        <taxon>Agaricomycotina</taxon>
        <taxon>Agaricomycetes</taxon>
        <taxon>Agaricomycetidae</taxon>
        <taxon>Agaricales</taxon>
        <taxon>Agaricineae</taxon>
        <taxon>Strophariaceae</taxon>
        <taxon>Agrocybe</taxon>
    </lineage>
</organism>